<dbReference type="InterPro" id="IPR014720">
    <property type="entry name" value="dsRBD_dom"/>
</dbReference>
<dbReference type="Pfam" id="PF00035">
    <property type="entry name" value="dsrm"/>
    <property type="match status" value="1"/>
</dbReference>
<keyword evidence="1" id="KW-0694">RNA-binding</keyword>
<feature type="non-terminal residue" evidence="4">
    <location>
        <position position="1"/>
    </location>
</feature>
<feature type="compositionally biased region" description="Polar residues" evidence="2">
    <location>
        <begin position="1"/>
        <end position="43"/>
    </location>
</feature>
<keyword evidence="5" id="KW-1185">Reference proteome</keyword>
<dbReference type="Proteomes" id="UP001151699">
    <property type="component" value="Chromosome X"/>
</dbReference>
<protein>
    <recommendedName>
        <fullName evidence="3">DRBM domain-containing protein</fullName>
    </recommendedName>
</protein>
<dbReference type="SUPFAM" id="SSF54768">
    <property type="entry name" value="dsRNA-binding domain-like"/>
    <property type="match status" value="1"/>
</dbReference>
<organism evidence="4 5">
    <name type="scientific">Pseudolycoriella hygida</name>
    <dbReference type="NCBI Taxonomy" id="35572"/>
    <lineage>
        <taxon>Eukaryota</taxon>
        <taxon>Metazoa</taxon>
        <taxon>Ecdysozoa</taxon>
        <taxon>Arthropoda</taxon>
        <taxon>Hexapoda</taxon>
        <taxon>Insecta</taxon>
        <taxon>Pterygota</taxon>
        <taxon>Neoptera</taxon>
        <taxon>Endopterygota</taxon>
        <taxon>Diptera</taxon>
        <taxon>Nematocera</taxon>
        <taxon>Sciaroidea</taxon>
        <taxon>Sciaridae</taxon>
        <taxon>Pseudolycoriella</taxon>
    </lineage>
</organism>
<dbReference type="GO" id="GO:0010468">
    <property type="term" value="P:regulation of gene expression"/>
    <property type="evidence" value="ECO:0007669"/>
    <property type="project" value="UniProtKB-ARBA"/>
</dbReference>
<feature type="region of interest" description="Disordered" evidence="2">
    <location>
        <begin position="205"/>
        <end position="226"/>
    </location>
</feature>
<accession>A0A9Q0RZD5</accession>
<dbReference type="Gene3D" id="3.30.160.20">
    <property type="match status" value="1"/>
</dbReference>
<sequence length="330" mass="37103">MNTRQIRSTPQRGAAQKNNFGNNEQSQAYTTQAAQKPSYQTNVAQQRQQPPAQAYQSNVTQQHPQRNAVNTSNLAQVPQVENPFADNPKVEQASVPMESTGNDEAPQKPFLHRTKKKASSREIRQRQNRRLRKLLTPKNALMALYELIGNKNCDFKINADAKGFLAEVLVNNVRYEGRGSSKTQAKNDASEKALRDLIIQKMVERPKKVQTPDGNEANNSDDVEMKDNDSTVEVPMMHLASFALHKLFSEWQNEGFEIPDLKSTNQQDKVVAHKVSPDKTELPANYETMHPSMLLSMMRPNTQYVDLGSEGTTPNVVHRFGVTVDGQSFV</sequence>
<evidence type="ECO:0000259" key="3">
    <source>
        <dbReference type="PROSITE" id="PS50137"/>
    </source>
</evidence>
<evidence type="ECO:0000256" key="2">
    <source>
        <dbReference type="SAM" id="MobiDB-lite"/>
    </source>
</evidence>
<feature type="domain" description="DRBM" evidence="3">
    <location>
        <begin position="136"/>
        <end position="199"/>
    </location>
</feature>
<evidence type="ECO:0000313" key="5">
    <source>
        <dbReference type="Proteomes" id="UP001151699"/>
    </source>
</evidence>
<dbReference type="SMART" id="SM00358">
    <property type="entry name" value="DSRM"/>
    <property type="match status" value="1"/>
</dbReference>
<evidence type="ECO:0000256" key="1">
    <source>
        <dbReference type="PROSITE-ProRule" id="PRU00266"/>
    </source>
</evidence>
<proteinExistence type="predicted"/>
<dbReference type="EMBL" id="WJQU01000003">
    <property type="protein sequence ID" value="KAJ6638462.1"/>
    <property type="molecule type" value="Genomic_DNA"/>
</dbReference>
<feature type="compositionally biased region" description="Low complexity" evidence="2">
    <location>
        <begin position="44"/>
        <end position="56"/>
    </location>
</feature>
<name>A0A9Q0RZD5_9DIPT</name>
<gene>
    <name evidence="4" type="ORF">Bhyg_11197</name>
</gene>
<dbReference type="OrthoDB" id="6363432at2759"/>
<dbReference type="AlphaFoldDB" id="A0A9Q0RZD5"/>
<dbReference type="GO" id="GO:0003723">
    <property type="term" value="F:RNA binding"/>
    <property type="evidence" value="ECO:0007669"/>
    <property type="project" value="UniProtKB-UniRule"/>
</dbReference>
<feature type="region of interest" description="Disordered" evidence="2">
    <location>
        <begin position="94"/>
        <end position="128"/>
    </location>
</feature>
<reference evidence="4" key="1">
    <citation type="submission" date="2022-07" db="EMBL/GenBank/DDBJ databases">
        <authorList>
            <person name="Trinca V."/>
            <person name="Uliana J.V.C."/>
            <person name="Torres T.T."/>
            <person name="Ward R.J."/>
            <person name="Monesi N."/>
        </authorList>
    </citation>
    <scope>NUCLEOTIDE SEQUENCE</scope>
    <source>
        <strain evidence="4">HSMRA1968</strain>
        <tissue evidence="4">Whole embryos</tissue>
    </source>
</reference>
<comment type="caution">
    <text evidence="4">The sequence shown here is derived from an EMBL/GenBank/DDBJ whole genome shotgun (WGS) entry which is preliminary data.</text>
</comment>
<feature type="region of interest" description="Disordered" evidence="2">
    <location>
        <begin position="1"/>
        <end position="65"/>
    </location>
</feature>
<evidence type="ECO:0000313" key="4">
    <source>
        <dbReference type="EMBL" id="KAJ6638462.1"/>
    </source>
</evidence>
<dbReference type="PROSITE" id="PS50137">
    <property type="entry name" value="DS_RBD"/>
    <property type="match status" value="1"/>
</dbReference>